<dbReference type="EMBL" id="CP014673">
    <property type="protein sequence ID" value="ANX01162.1"/>
    <property type="molecule type" value="Genomic_DNA"/>
</dbReference>
<name>A0A1B1YKB5_THEST</name>
<organism evidence="1 2">
    <name type="scientific">Thermoclostridium stercorarium subsp. leptospartum DSM 9219</name>
    <dbReference type="NCBI Taxonomy" id="1346611"/>
    <lineage>
        <taxon>Bacteria</taxon>
        <taxon>Bacillati</taxon>
        <taxon>Bacillota</taxon>
        <taxon>Clostridia</taxon>
        <taxon>Eubacteriales</taxon>
        <taxon>Oscillospiraceae</taxon>
        <taxon>Thermoclostridium</taxon>
    </lineage>
</organism>
<evidence type="ECO:0000313" key="2">
    <source>
        <dbReference type="Proteomes" id="UP000092931"/>
    </source>
</evidence>
<protein>
    <submittedName>
        <fullName evidence="1">Uncharacterized protein</fullName>
    </submittedName>
</protein>
<evidence type="ECO:0000313" key="1">
    <source>
        <dbReference type="EMBL" id="ANX01162.1"/>
    </source>
</evidence>
<accession>A0A1B1YKB5</accession>
<sequence>MKKMEKMRGILKNKTGNTIPTVLMVMLVVMLVGGAVAYSTVRLFNIVRSEEHNQMAYIAAESALERTISNLDQYLPSEGFAAKRGIVFTGEEQFINDIIERLNAGDSEVINSYSIPVYADPSMNEASVKVSYSWYGGEFERIGNKLKFPLEITAEAQMENGMFRSYGRKVVAVKEYEVWLYKPFVLNGAVYTLGDLVAKGDGVSTINGDVYVFGTGLDKPNRMEQYYMGGICAVENAILHIQKGSAFTNNLLRVGTFDETAGQQCAIVVDYDVVAEGIQAFGYDDSIVIIRDAYTFDDIEMNGANSYIAINGNYFGLSYGDGYFHDTSSAVLNIAPMYSGGFNNDFIRSRIVINGYAFVNGSTFVMEVERGRTMYQLEDVALAWRGNRPVYLSGGFDNTAEYIEDLKKNGGNGFSVILGDVGWTQNRNLTANWETWTNWIQEIRSRVTPWSNNIHVPSKITGLCHKAIAANNRIYFAGNDIEIPASVVCRIGDTVEGLEPGLLNRFIHYDWDEYSDMFSGMPKGLEILMSYLKGQVQVFARKDYPASQDSEVSYKFTPGMHEPWNLGATTEFLRIRDALDEIDANRWESVIKFEGGNNEPVDLVQYIEDNYSDTSKYYLIINLNPEKELIISRDTVNGIIFTMGKVTVENGATLNGAIIAAGMGYDPRNKVGGSAAEFDSYGNPRLPRIVGNTNVENFRNWDYAAVVLNSGNVIFPGREELFDRFTEEVDGIKFSDILRGIL</sequence>
<reference evidence="1 2" key="1">
    <citation type="submission" date="2016-02" db="EMBL/GenBank/DDBJ databases">
        <title>Comparison of Clostridium stercorarium subspecies using comparative genomics and transcriptomics.</title>
        <authorList>
            <person name="Schellenberg J."/>
            <person name="Thallinger G."/>
            <person name="Levin D.B."/>
            <person name="Zhang X."/>
            <person name="Alvare G."/>
            <person name="Fristensky B."/>
            <person name="Sparling R."/>
        </authorList>
    </citation>
    <scope>NUCLEOTIDE SEQUENCE [LARGE SCALE GENOMIC DNA]</scope>
    <source>
        <strain evidence="1 2">DSM 9219</strain>
    </source>
</reference>
<proteinExistence type="predicted"/>
<gene>
    <name evidence="1" type="ORF">CSTERLE_06030</name>
</gene>
<dbReference type="AlphaFoldDB" id="A0A1B1YKB5"/>
<dbReference type="Proteomes" id="UP000092931">
    <property type="component" value="Chromosome"/>
</dbReference>